<keyword evidence="2" id="KW-1185">Reference proteome</keyword>
<evidence type="ECO:0000313" key="2">
    <source>
        <dbReference type="Proteomes" id="UP000799778"/>
    </source>
</evidence>
<dbReference type="RefSeq" id="XP_033386937.1">
    <property type="nucleotide sequence ID" value="XM_033526902.1"/>
</dbReference>
<dbReference type="Proteomes" id="UP000799778">
    <property type="component" value="Unassembled WGS sequence"/>
</dbReference>
<gene>
    <name evidence="1" type="ORF">BU24DRAFT_418119</name>
</gene>
<dbReference type="GeneID" id="54284299"/>
<dbReference type="PANTHER" id="PTHR35309">
    <property type="match status" value="1"/>
</dbReference>
<dbReference type="OrthoDB" id="5421239at2759"/>
<reference evidence="1" key="1">
    <citation type="journal article" date="2020" name="Stud. Mycol.">
        <title>101 Dothideomycetes genomes: a test case for predicting lifestyles and emergence of pathogens.</title>
        <authorList>
            <person name="Haridas S."/>
            <person name="Albert R."/>
            <person name="Binder M."/>
            <person name="Bloem J."/>
            <person name="Labutti K."/>
            <person name="Salamov A."/>
            <person name="Andreopoulos B."/>
            <person name="Baker S."/>
            <person name="Barry K."/>
            <person name="Bills G."/>
            <person name="Bluhm B."/>
            <person name="Cannon C."/>
            <person name="Castanera R."/>
            <person name="Culley D."/>
            <person name="Daum C."/>
            <person name="Ezra D."/>
            <person name="Gonzalez J."/>
            <person name="Henrissat B."/>
            <person name="Kuo A."/>
            <person name="Liang C."/>
            <person name="Lipzen A."/>
            <person name="Lutzoni F."/>
            <person name="Magnuson J."/>
            <person name="Mondo S."/>
            <person name="Nolan M."/>
            <person name="Ohm R."/>
            <person name="Pangilinan J."/>
            <person name="Park H.-J."/>
            <person name="Ramirez L."/>
            <person name="Alfaro M."/>
            <person name="Sun H."/>
            <person name="Tritt A."/>
            <person name="Yoshinaga Y."/>
            <person name="Zwiers L.-H."/>
            <person name="Turgeon B."/>
            <person name="Goodwin S."/>
            <person name="Spatafora J."/>
            <person name="Crous P."/>
            <person name="Grigoriev I."/>
        </authorList>
    </citation>
    <scope>NUCLEOTIDE SEQUENCE</scope>
    <source>
        <strain evidence="1">CBS 175.79</strain>
    </source>
</reference>
<dbReference type="EMBL" id="ML978067">
    <property type="protein sequence ID" value="KAF2018598.1"/>
    <property type="molecule type" value="Genomic_DNA"/>
</dbReference>
<dbReference type="AlphaFoldDB" id="A0A6A5XZ74"/>
<evidence type="ECO:0000313" key="1">
    <source>
        <dbReference type="EMBL" id="KAF2018598.1"/>
    </source>
</evidence>
<sequence>MEHYAPHQGVAFEGYYSKFRLPSGAHLALIICSVPNATNKPSHMVSLTYYPLSGRPIFQRDHFVPRIDYITTSKANAFELRAEGLGFMRCEADENSTTTYDLTCPEWTLKATTRSRIPWKQGEPHSTPEGLLVRLPLPLHWHVHSFASTADFTLDVGSASLALPQEDRTGTALIHQEKNWADSFPAAHMWVQAHSSTSDESICLAGGKILGMTAYLLGYRAPGVSVSFTPPFALSVLGISPFMSLDIDWENRAFRICIAGLWRKIEVRASAPAEGGWFGLASPFPDGHRNNFLTESFMANVQVVVSERKQGGLLGSWTCWGEWAEVKRSTFDNASLEFGGEYFPERGADGAKKYEMV</sequence>
<dbReference type="PANTHER" id="PTHR35309:SF4">
    <property type="entry name" value="TOCOPHEROL CYCLASE"/>
    <property type="match status" value="1"/>
</dbReference>
<organism evidence="1 2">
    <name type="scientific">Aaosphaeria arxii CBS 175.79</name>
    <dbReference type="NCBI Taxonomy" id="1450172"/>
    <lineage>
        <taxon>Eukaryota</taxon>
        <taxon>Fungi</taxon>
        <taxon>Dikarya</taxon>
        <taxon>Ascomycota</taxon>
        <taxon>Pezizomycotina</taxon>
        <taxon>Dothideomycetes</taxon>
        <taxon>Pleosporomycetidae</taxon>
        <taxon>Pleosporales</taxon>
        <taxon>Pleosporales incertae sedis</taxon>
        <taxon>Aaosphaeria</taxon>
    </lineage>
</organism>
<name>A0A6A5XZ74_9PLEO</name>
<proteinExistence type="predicted"/>
<dbReference type="InterPro" id="IPR025893">
    <property type="entry name" value="Tocopherol_cyclase"/>
</dbReference>
<protein>
    <submittedName>
        <fullName evidence="1">Uncharacterized protein</fullName>
    </submittedName>
</protein>
<accession>A0A6A5XZ74</accession>
<dbReference type="GO" id="GO:0009976">
    <property type="term" value="F:tocopherol cyclase activity"/>
    <property type="evidence" value="ECO:0007669"/>
    <property type="project" value="InterPro"/>
</dbReference>